<evidence type="ECO:0000256" key="3">
    <source>
        <dbReference type="ARBA" id="ARBA00022884"/>
    </source>
</evidence>
<evidence type="ECO:0000256" key="2">
    <source>
        <dbReference type="ARBA" id="ARBA00022695"/>
    </source>
</evidence>
<accession>A0AAW0Y6C0</accession>
<evidence type="ECO:0000313" key="6">
    <source>
        <dbReference type="EMBL" id="KAK8752366.1"/>
    </source>
</evidence>
<dbReference type="SMART" id="SM00322">
    <property type="entry name" value="KH"/>
    <property type="match status" value="1"/>
</dbReference>
<dbReference type="InterPro" id="IPR036345">
    <property type="entry name" value="ExoRNase_PH_dom2_sf"/>
</dbReference>
<evidence type="ECO:0000313" key="7">
    <source>
        <dbReference type="Proteomes" id="UP001445076"/>
    </source>
</evidence>
<keyword evidence="2" id="KW-0548">Nucleotidyltransferase</keyword>
<dbReference type="Gene3D" id="3.30.1370.10">
    <property type="entry name" value="K Homology domain, type 1"/>
    <property type="match status" value="1"/>
</dbReference>
<dbReference type="InterPro" id="IPR036612">
    <property type="entry name" value="KH_dom_type_1_sf"/>
</dbReference>
<dbReference type="InterPro" id="IPR027408">
    <property type="entry name" value="PNPase/RNase_PH_dom_sf"/>
</dbReference>
<dbReference type="GO" id="GO:0000958">
    <property type="term" value="P:mitochondrial mRNA catabolic process"/>
    <property type="evidence" value="ECO:0007669"/>
    <property type="project" value="TreeGrafter"/>
</dbReference>
<gene>
    <name evidence="6" type="ORF">OTU49_005074</name>
</gene>
<proteinExistence type="predicted"/>
<comment type="caution">
    <text evidence="6">The sequence shown here is derived from an EMBL/GenBank/DDBJ whole genome shotgun (WGS) entry which is preliminary data.</text>
</comment>
<evidence type="ECO:0000256" key="1">
    <source>
        <dbReference type="ARBA" id="ARBA00022679"/>
    </source>
</evidence>
<feature type="domain" description="K Homology" evidence="5">
    <location>
        <begin position="119"/>
        <end position="184"/>
    </location>
</feature>
<dbReference type="AlphaFoldDB" id="A0AAW0Y6C0"/>
<organism evidence="6 7">
    <name type="scientific">Cherax quadricarinatus</name>
    <name type="common">Australian red claw crayfish</name>
    <dbReference type="NCBI Taxonomy" id="27406"/>
    <lineage>
        <taxon>Eukaryota</taxon>
        <taxon>Metazoa</taxon>
        <taxon>Ecdysozoa</taxon>
        <taxon>Arthropoda</taxon>
        <taxon>Crustacea</taxon>
        <taxon>Multicrustacea</taxon>
        <taxon>Malacostraca</taxon>
        <taxon>Eumalacostraca</taxon>
        <taxon>Eucarida</taxon>
        <taxon>Decapoda</taxon>
        <taxon>Pleocyemata</taxon>
        <taxon>Astacidea</taxon>
        <taxon>Parastacoidea</taxon>
        <taxon>Parastacidae</taxon>
        <taxon>Cherax</taxon>
    </lineage>
</organism>
<keyword evidence="7" id="KW-1185">Reference proteome</keyword>
<dbReference type="GO" id="GO:0005739">
    <property type="term" value="C:mitochondrion"/>
    <property type="evidence" value="ECO:0007669"/>
    <property type="project" value="TreeGrafter"/>
</dbReference>
<dbReference type="InterPro" id="IPR004088">
    <property type="entry name" value="KH_dom_type_1"/>
</dbReference>
<dbReference type="PANTHER" id="PTHR11252">
    <property type="entry name" value="POLYRIBONUCLEOTIDE NUCLEOTIDYLTRANSFERASE"/>
    <property type="match status" value="1"/>
</dbReference>
<evidence type="ECO:0000259" key="5">
    <source>
        <dbReference type="SMART" id="SM00322"/>
    </source>
</evidence>
<sequence length="234" mass="25266">MATVCGGSLALMDAGVTISSPAAGVAVGLVTRYDENNTLQDYKILTDILGIEDYMGDMDFKLAGTSKGITALQADVKVPGIPLKVVMEAIQRATDGKATILTIMRDTIAQPREQKKETMPSLEKIDVPAHKRSRVMGPGGMHIRRVQSETGVQLTWQEDGTLSVFAPNQSALEEAKEALTELLSDQAPALEFGSIYTSTIVELRPQGVMVTLYDDMSPVLLHNSQLDTKKDLSS</sequence>
<keyword evidence="3 4" id="KW-0694">RNA-binding</keyword>
<dbReference type="SUPFAM" id="SSF55666">
    <property type="entry name" value="Ribonuclease PH domain 2-like"/>
    <property type="match status" value="1"/>
</dbReference>
<dbReference type="GO" id="GO:0003723">
    <property type="term" value="F:RNA binding"/>
    <property type="evidence" value="ECO:0007669"/>
    <property type="project" value="UniProtKB-UniRule"/>
</dbReference>
<dbReference type="SUPFAM" id="SSF54791">
    <property type="entry name" value="Eukaryotic type KH-domain (KH-domain type I)"/>
    <property type="match status" value="1"/>
</dbReference>
<dbReference type="Gene3D" id="3.30.230.70">
    <property type="entry name" value="GHMP Kinase, N-terminal domain"/>
    <property type="match status" value="1"/>
</dbReference>
<dbReference type="FunFam" id="3.30.1370.10:FF:000001">
    <property type="entry name" value="Polyribonucleotide nucleotidyltransferase"/>
    <property type="match status" value="1"/>
</dbReference>
<dbReference type="GO" id="GO:0000175">
    <property type="term" value="F:3'-5'-RNA exonuclease activity"/>
    <property type="evidence" value="ECO:0007669"/>
    <property type="project" value="TreeGrafter"/>
</dbReference>
<dbReference type="GO" id="GO:0004654">
    <property type="term" value="F:polyribonucleotide nucleotidyltransferase activity"/>
    <property type="evidence" value="ECO:0007669"/>
    <property type="project" value="InterPro"/>
</dbReference>
<dbReference type="Pfam" id="PF00013">
    <property type="entry name" value="KH_1"/>
    <property type="match status" value="1"/>
</dbReference>
<dbReference type="InterPro" id="IPR004087">
    <property type="entry name" value="KH_dom"/>
</dbReference>
<name>A0AAW0Y6C0_CHEQU</name>
<dbReference type="Proteomes" id="UP001445076">
    <property type="component" value="Unassembled WGS sequence"/>
</dbReference>
<dbReference type="GO" id="GO:0000965">
    <property type="term" value="P:mitochondrial RNA 3'-end processing"/>
    <property type="evidence" value="ECO:0007669"/>
    <property type="project" value="TreeGrafter"/>
</dbReference>
<protein>
    <recommendedName>
        <fullName evidence="5">K Homology domain-containing protein</fullName>
    </recommendedName>
</protein>
<evidence type="ECO:0000256" key="4">
    <source>
        <dbReference type="PROSITE-ProRule" id="PRU00117"/>
    </source>
</evidence>
<dbReference type="PROSITE" id="PS50084">
    <property type="entry name" value="KH_TYPE_1"/>
    <property type="match status" value="1"/>
</dbReference>
<keyword evidence="1" id="KW-0808">Transferase</keyword>
<dbReference type="EMBL" id="JARKIK010000004">
    <property type="protein sequence ID" value="KAK8752366.1"/>
    <property type="molecule type" value="Genomic_DNA"/>
</dbReference>
<dbReference type="InterPro" id="IPR012162">
    <property type="entry name" value="PNPase"/>
</dbReference>
<reference evidence="6 7" key="1">
    <citation type="journal article" date="2024" name="BMC Genomics">
        <title>Genome assembly of redclaw crayfish (Cherax quadricarinatus) provides insights into its immune adaptation and hypoxia tolerance.</title>
        <authorList>
            <person name="Liu Z."/>
            <person name="Zheng J."/>
            <person name="Li H."/>
            <person name="Fang K."/>
            <person name="Wang S."/>
            <person name="He J."/>
            <person name="Zhou D."/>
            <person name="Weng S."/>
            <person name="Chi M."/>
            <person name="Gu Z."/>
            <person name="He J."/>
            <person name="Li F."/>
            <person name="Wang M."/>
        </authorList>
    </citation>
    <scope>NUCLEOTIDE SEQUENCE [LARGE SCALE GENOMIC DNA]</scope>
    <source>
        <strain evidence="6">ZL_2023a</strain>
    </source>
</reference>
<dbReference type="PANTHER" id="PTHR11252:SF0">
    <property type="entry name" value="POLYRIBONUCLEOTIDE NUCLEOTIDYLTRANSFERASE 1, MITOCHONDRIAL"/>
    <property type="match status" value="1"/>
</dbReference>
<dbReference type="GO" id="GO:0005829">
    <property type="term" value="C:cytosol"/>
    <property type="evidence" value="ECO:0007669"/>
    <property type="project" value="TreeGrafter"/>
</dbReference>
<dbReference type="CDD" id="cd09033">
    <property type="entry name" value="KH-I_PNPT1"/>
    <property type="match status" value="1"/>
</dbReference>